<name>A0A1H6F7F6_9GAMM</name>
<dbReference type="Gene3D" id="2.40.30.10">
    <property type="entry name" value="Translation factors"/>
    <property type="match status" value="1"/>
</dbReference>
<keyword evidence="5" id="KW-1185">Reference proteome</keyword>
<proteinExistence type="predicted"/>
<dbReference type="EC" id="1.17.1.-" evidence="4"/>
<dbReference type="Pfam" id="PF00970">
    <property type="entry name" value="FAD_binding_6"/>
    <property type="match status" value="1"/>
</dbReference>
<dbReference type="Pfam" id="PF00175">
    <property type="entry name" value="NAD_binding_1"/>
    <property type="match status" value="1"/>
</dbReference>
<dbReference type="SUPFAM" id="SSF63380">
    <property type="entry name" value="Riboflavin synthase domain-like"/>
    <property type="match status" value="1"/>
</dbReference>
<evidence type="ECO:0000313" key="4">
    <source>
        <dbReference type="EMBL" id="SEH06067.1"/>
    </source>
</evidence>
<dbReference type="PANTHER" id="PTHR47354">
    <property type="entry name" value="NADH OXIDOREDUCTASE HCR"/>
    <property type="match status" value="1"/>
</dbReference>
<evidence type="ECO:0000259" key="2">
    <source>
        <dbReference type="PROSITE" id="PS51085"/>
    </source>
</evidence>
<dbReference type="InterPro" id="IPR050415">
    <property type="entry name" value="MRET"/>
</dbReference>
<dbReference type="InterPro" id="IPR001709">
    <property type="entry name" value="Flavoprot_Pyr_Nucl_cyt_Rdtase"/>
</dbReference>
<accession>A0A1H6F7F6</accession>
<sequence>MSCQIHIRPSEHTFSAETDETLLDAALREGHSFSYGCRNGACGKCTGKVLDGQFHYARERDELGALPRIDEAGGEILLCQAVADTDLTLEVQEVETTKEIEIQTLPCRVVKHEQLAHDVILLGVKIPENKRLQFMAGQYVDFLLKDGRRRSFSLANAPHDDEMLEFHIRHVAGGIFTDHVFQDMQEKEMLRLEGPLGSFFVREDSERPIIMVAGGTGFAPLKGIIEHLLYVGLTRSIEIYWGARSLRDLYADNTAKQWAEQNDLIRYIPVLSEPLAEDNWRGRTGFVHEAVQTDHSDLSGHDVYACGPPVMTNAAAEAFVAQGLPKAHFYSDAFEFSKD</sequence>
<comment type="cofactor">
    <cofactor evidence="1">
        <name>[2Fe-2S] cluster</name>
        <dbReference type="ChEBI" id="CHEBI:190135"/>
    </cofactor>
</comment>
<dbReference type="SUPFAM" id="SSF52343">
    <property type="entry name" value="Ferredoxin reductase-like, C-terminal NADP-linked domain"/>
    <property type="match status" value="1"/>
</dbReference>
<dbReference type="Pfam" id="PF00111">
    <property type="entry name" value="Fer2"/>
    <property type="match status" value="1"/>
</dbReference>
<dbReference type="InterPro" id="IPR001433">
    <property type="entry name" value="OxRdtase_FAD/NAD-bd"/>
</dbReference>
<dbReference type="EMBL" id="FMSV02000429">
    <property type="protein sequence ID" value="SEH06067.1"/>
    <property type="molecule type" value="Genomic_DNA"/>
</dbReference>
<evidence type="ECO:0000256" key="1">
    <source>
        <dbReference type="ARBA" id="ARBA00034078"/>
    </source>
</evidence>
<dbReference type="GO" id="GO:0016491">
    <property type="term" value="F:oxidoreductase activity"/>
    <property type="evidence" value="ECO:0007669"/>
    <property type="project" value="UniProtKB-KW"/>
</dbReference>
<dbReference type="Proteomes" id="UP000236724">
    <property type="component" value="Unassembled WGS sequence"/>
</dbReference>
<dbReference type="Gene3D" id="3.10.20.30">
    <property type="match status" value="1"/>
</dbReference>
<dbReference type="PRINTS" id="PR00410">
    <property type="entry name" value="PHEHYDRXLASE"/>
</dbReference>
<dbReference type="SUPFAM" id="SSF54292">
    <property type="entry name" value="2Fe-2S ferredoxin-like"/>
    <property type="match status" value="1"/>
</dbReference>
<dbReference type="OrthoDB" id="9806195at2"/>
<dbReference type="InterPro" id="IPR017938">
    <property type="entry name" value="Riboflavin_synthase-like_b-brl"/>
</dbReference>
<gene>
    <name evidence="4" type="primary">ascD_1</name>
    <name evidence="4" type="ORF">MBHS_01922</name>
</gene>
<dbReference type="CDD" id="cd06189">
    <property type="entry name" value="flavin_oxioreductase"/>
    <property type="match status" value="1"/>
</dbReference>
<feature type="domain" description="FAD-binding FR-type" evidence="3">
    <location>
        <begin position="102"/>
        <end position="202"/>
    </location>
</feature>
<keyword evidence="4" id="KW-0560">Oxidoreductase</keyword>
<dbReference type="InterPro" id="IPR036010">
    <property type="entry name" value="2Fe-2S_ferredoxin-like_sf"/>
</dbReference>
<protein>
    <submittedName>
        <fullName evidence="4">CDP-6-deoxy-L-threo-D-glycero-4-hexulose-3-dehyd rase reductase</fullName>
        <ecNumber evidence="4">1.17.1.-</ecNumber>
    </submittedName>
</protein>
<evidence type="ECO:0000313" key="5">
    <source>
        <dbReference type="Proteomes" id="UP000236724"/>
    </source>
</evidence>
<dbReference type="AlphaFoldDB" id="A0A1H6F7F6"/>
<dbReference type="PRINTS" id="PR00371">
    <property type="entry name" value="FPNCR"/>
</dbReference>
<dbReference type="InterPro" id="IPR012675">
    <property type="entry name" value="Beta-grasp_dom_sf"/>
</dbReference>
<dbReference type="GO" id="GO:0051536">
    <property type="term" value="F:iron-sulfur cluster binding"/>
    <property type="evidence" value="ECO:0007669"/>
    <property type="project" value="InterPro"/>
</dbReference>
<dbReference type="RefSeq" id="WP_103919896.1">
    <property type="nucleotide sequence ID" value="NZ_FMSV02000429.1"/>
</dbReference>
<dbReference type="InterPro" id="IPR008333">
    <property type="entry name" value="Cbr1-like_FAD-bd_dom"/>
</dbReference>
<dbReference type="PROSITE" id="PS51384">
    <property type="entry name" value="FAD_FR"/>
    <property type="match status" value="1"/>
</dbReference>
<dbReference type="InterPro" id="IPR001041">
    <property type="entry name" value="2Fe-2S_ferredoxin-type"/>
</dbReference>
<reference evidence="4 5" key="1">
    <citation type="submission" date="2016-10" db="EMBL/GenBank/DDBJ databases">
        <authorList>
            <person name="de Groot N.N."/>
        </authorList>
    </citation>
    <scope>NUCLEOTIDE SEQUENCE [LARGE SCALE GENOMIC DNA]</scope>
    <source>
        <strain evidence="4">MBHS1</strain>
    </source>
</reference>
<dbReference type="CDD" id="cd00207">
    <property type="entry name" value="fer2"/>
    <property type="match status" value="1"/>
</dbReference>
<organism evidence="4 5">
    <name type="scientific">Candidatus Venteria ishoeyi</name>
    <dbReference type="NCBI Taxonomy" id="1899563"/>
    <lineage>
        <taxon>Bacteria</taxon>
        <taxon>Pseudomonadati</taxon>
        <taxon>Pseudomonadota</taxon>
        <taxon>Gammaproteobacteria</taxon>
        <taxon>Thiotrichales</taxon>
        <taxon>Thiotrichaceae</taxon>
        <taxon>Venteria</taxon>
    </lineage>
</organism>
<dbReference type="PROSITE" id="PS51085">
    <property type="entry name" value="2FE2S_FER_2"/>
    <property type="match status" value="1"/>
</dbReference>
<evidence type="ECO:0000259" key="3">
    <source>
        <dbReference type="PROSITE" id="PS51384"/>
    </source>
</evidence>
<dbReference type="Gene3D" id="3.40.50.80">
    <property type="entry name" value="Nucleotide-binding domain of ferredoxin-NADP reductase (FNR) module"/>
    <property type="match status" value="1"/>
</dbReference>
<dbReference type="PANTHER" id="PTHR47354:SF5">
    <property type="entry name" value="PROTEIN RFBI"/>
    <property type="match status" value="1"/>
</dbReference>
<feature type="domain" description="2Fe-2S ferredoxin-type" evidence="2">
    <location>
        <begin position="3"/>
        <end position="95"/>
    </location>
</feature>
<dbReference type="InterPro" id="IPR017927">
    <property type="entry name" value="FAD-bd_FR_type"/>
</dbReference>
<dbReference type="InterPro" id="IPR039261">
    <property type="entry name" value="FNR_nucleotide-bd"/>
</dbReference>